<gene>
    <name evidence="7" type="ORF">C7B47_15480</name>
</gene>
<comment type="cofactor">
    <cofactor evidence="1">
        <name>Mg(2+)</name>
        <dbReference type="ChEBI" id="CHEBI:18420"/>
    </cofactor>
</comment>
<dbReference type="Gene3D" id="1.10.600.10">
    <property type="entry name" value="Farnesyl Diphosphate Synthase"/>
    <property type="match status" value="1"/>
</dbReference>
<evidence type="ECO:0000313" key="7">
    <source>
        <dbReference type="EMBL" id="PSR24004.1"/>
    </source>
</evidence>
<dbReference type="SUPFAM" id="SSF48576">
    <property type="entry name" value="Terpenoid synthases"/>
    <property type="match status" value="1"/>
</dbReference>
<evidence type="ECO:0000256" key="3">
    <source>
        <dbReference type="ARBA" id="ARBA00022679"/>
    </source>
</evidence>
<dbReference type="SFLD" id="SFLDS00005">
    <property type="entry name" value="Isoprenoid_Synthase_Type_I"/>
    <property type="match status" value="1"/>
</dbReference>
<proteinExistence type="inferred from homology"/>
<keyword evidence="4" id="KW-0479">Metal-binding</keyword>
<evidence type="ECO:0000256" key="2">
    <source>
        <dbReference type="ARBA" id="ARBA00006706"/>
    </source>
</evidence>
<dbReference type="GO" id="GO:0004659">
    <property type="term" value="F:prenyltransferase activity"/>
    <property type="evidence" value="ECO:0007669"/>
    <property type="project" value="InterPro"/>
</dbReference>
<evidence type="ECO:0000256" key="5">
    <source>
        <dbReference type="ARBA" id="ARBA00022842"/>
    </source>
</evidence>
<accession>A0A2T2WP58</accession>
<keyword evidence="5" id="KW-0460">Magnesium</keyword>
<dbReference type="PANTHER" id="PTHR12001">
    <property type="entry name" value="GERANYLGERANYL PYROPHOSPHATE SYNTHASE"/>
    <property type="match status" value="1"/>
</dbReference>
<dbReference type="PANTHER" id="PTHR12001:SF85">
    <property type="entry name" value="SHORT CHAIN ISOPRENYL DIPHOSPHATE SYNTHASE"/>
    <property type="match status" value="1"/>
</dbReference>
<comment type="similarity">
    <text evidence="2 6">Belongs to the FPP/GGPP synthase family.</text>
</comment>
<sequence length="347" mass="38108">MIPKYSGLIDTASATAHDETRSAISQVLWSILEAILDDRTDRAIFQPTAFALQTPGKLLRALILLDSCSAVGGDPNTIIFAAVGLEAGHLASLIHDDIIDQDTMRRGTQSLWARFGLDQAIITGDFFIFVAFYSLALCRHQVSPYRVARVVEQLSKAGLQLCIGQSEESRFHKNLLVTLDDYLEMIRFKTASLFRVAAESGAILGGGTRQDVNALGNFSESLGLAFQILDDMAPYLLTDAQSGKSHISDIINGRVTLPIIVAMRDGTETQQQLLSSIFNHDRLDPVQKHAEIKLLLEQTGSLDSAHQMVQHLLQCALDSLSHLPMSSSRTQLETIVYRLSQFKGVTP</sequence>
<evidence type="ECO:0000256" key="1">
    <source>
        <dbReference type="ARBA" id="ARBA00001946"/>
    </source>
</evidence>
<evidence type="ECO:0000256" key="6">
    <source>
        <dbReference type="RuleBase" id="RU004466"/>
    </source>
</evidence>
<organism evidence="7 8">
    <name type="scientific">Sulfobacillus thermosulfidooxidans</name>
    <dbReference type="NCBI Taxonomy" id="28034"/>
    <lineage>
        <taxon>Bacteria</taxon>
        <taxon>Bacillati</taxon>
        <taxon>Bacillota</taxon>
        <taxon>Clostridia</taxon>
        <taxon>Eubacteriales</taxon>
        <taxon>Clostridiales Family XVII. Incertae Sedis</taxon>
        <taxon>Sulfobacillus</taxon>
    </lineage>
</organism>
<dbReference type="InterPro" id="IPR008949">
    <property type="entry name" value="Isoprenoid_synthase_dom_sf"/>
</dbReference>
<dbReference type="Proteomes" id="UP000242705">
    <property type="component" value="Unassembled WGS sequence"/>
</dbReference>
<dbReference type="Pfam" id="PF00348">
    <property type="entry name" value="polyprenyl_synt"/>
    <property type="match status" value="1"/>
</dbReference>
<dbReference type="EMBL" id="PXYX01000063">
    <property type="protein sequence ID" value="PSR24004.1"/>
    <property type="molecule type" value="Genomic_DNA"/>
</dbReference>
<evidence type="ECO:0000313" key="8">
    <source>
        <dbReference type="Proteomes" id="UP000242705"/>
    </source>
</evidence>
<dbReference type="PROSITE" id="PS00723">
    <property type="entry name" value="POLYPRENYL_SYNTHASE_1"/>
    <property type="match status" value="1"/>
</dbReference>
<dbReference type="GO" id="GO:0008299">
    <property type="term" value="P:isoprenoid biosynthetic process"/>
    <property type="evidence" value="ECO:0007669"/>
    <property type="project" value="InterPro"/>
</dbReference>
<name>A0A2T2WP58_SULTH</name>
<protein>
    <submittedName>
        <fullName evidence="7">Polyprenyl synthetase family protein</fullName>
    </submittedName>
</protein>
<comment type="caution">
    <text evidence="7">The sequence shown here is derived from an EMBL/GenBank/DDBJ whole genome shotgun (WGS) entry which is preliminary data.</text>
</comment>
<dbReference type="InterPro" id="IPR033749">
    <property type="entry name" value="Polyprenyl_synt_CS"/>
</dbReference>
<evidence type="ECO:0000256" key="4">
    <source>
        <dbReference type="ARBA" id="ARBA00022723"/>
    </source>
</evidence>
<dbReference type="InterPro" id="IPR000092">
    <property type="entry name" value="Polyprenyl_synt"/>
</dbReference>
<dbReference type="GO" id="GO:0046872">
    <property type="term" value="F:metal ion binding"/>
    <property type="evidence" value="ECO:0007669"/>
    <property type="project" value="UniProtKB-KW"/>
</dbReference>
<keyword evidence="3 6" id="KW-0808">Transferase</keyword>
<dbReference type="AlphaFoldDB" id="A0A2T2WP58"/>
<dbReference type="CDD" id="cd00685">
    <property type="entry name" value="Trans_IPPS_HT"/>
    <property type="match status" value="1"/>
</dbReference>
<reference evidence="7 8" key="1">
    <citation type="journal article" date="2014" name="BMC Genomics">
        <title>Comparison of environmental and isolate Sulfobacillus genomes reveals diverse carbon, sulfur, nitrogen, and hydrogen metabolisms.</title>
        <authorList>
            <person name="Justice N.B."/>
            <person name="Norman A."/>
            <person name="Brown C.T."/>
            <person name="Singh A."/>
            <person name="Thomas B.C."/>
            <person name="Banfield J.F."/>
        </authorList>
    </citation>
    <scope>NUCLEOTIDE SEQUENCE [LARGE SCALE GENOMIC DNA]</scope>
    <source>
        <strain evidence="7">AMDSBA5</strain>
    </source>
</reference>